<feature type="binding site" evidence="11">
    <location>
        <position position="239"/>
    </location>
    <ligand>
        <name>UTP</name>
        <dbReference type="ChEBI" id="CHEBI:46398"/>
    </ligand>
</feature>
<dbReference type="PANTHER" id="PTHR11550:SF0">
    <property type="entry name" value="CTP SYNTHASE-RELATED"/>
    <property type="match status" value="1"/>
</dbReference>
<feature type="binding site" evidence="11">
    <location>
        <position position="29"/>
    </location>
    <ligand>
        <name>UTP</name>
        <dbReference type="ChEBI" id="CHEBI:46398"/>
    </ligand>
</feature>
<dbReference type="NCBIfam" id="NF003792">
    <property type="entry name" value="PRK05380.1"/>
    <property type="match status" value="1"/>
</dbReference>
<dbReference type="NCBIfam" id="TIGR00337">
    <property type="entry name" value="PyrG"/>
    <property type="match status" value="1"/>
</dbReference>
<protein>
    <recommendedName>
        <fullName evidence="11">CTP synthase</fullName>
        <ecNumber evidence="11">6.3.4.2</ecNumber>
    </recommendedName>
    <alternativeName>
        <fullName evidence="11">Cytidine 5'-triphosphate synthase</fullName>
    </alternativeName>
    <alternativeName>
        <fullName evidence="11">Cytidine triphosphate synthetase</fullName>
        <shortName evidence="11">CTP synthetase</shortName>
        <shortName evidence="11">CTPS</shortName>
    </alternativeName>
    <alternativeName>
        <fullName evidence="11">UTP--ammonia ligase</fullName>
    </alternativeName>
</protein>
<accession>A0A2N2E290</accession>
<keyword evidence="5 11" id="KW-0547">Nucleotide-binding</keyword>
<evidence type="ECO:0000256" key="2">
    <source>
        <dbReference type="ARBA" id="ARBA00007533"/>
    </source>
</evidence>
<evidence type="ECO:0000256" key="5">
    <source>
        <dbReference type="ARBA" id="ARBA00022741"/>
    </source>
</evidence>
<dbReference type="PROSITE" id="PS51273">
    <property type="entry name" value="GATASE_TYPE_1"/>
    <property type="match status" value="1"/>
</dbReference>
<feature type="binding site" evidence="11">
    <location>
        <position position="87"/>
    </location>
    <ligand>
        <name>ATP</name>
        <dbReference type="ChEBI" id="CHEBI:30616"/>
    </ligand>
</feature>
<feature type="binding site" evidence="11">
    <location>
        <position position="157"/>
    </location>
    <ligand>
        <name>Mg(2+)</name>
        <dbReference type="ChEBI" id="CHEBI:18420"/>
    </ligand>
</feature>
<comment type="pathway">
    <text evidence="1 11">Pyrimidine metabolism; CTP biosynthesis via de novo pathway; CTP from UDP: step 2/2.</text>
</comment>
<feature type="domain" description="Glutamine amidotransferase" evidence="13">
    <location>
        <begin position="324"/>
        <end position="554"/>
    </location>
</feature>
<dbReference type="InterPro" id="IPR033828">
    <property type="entry name" value="GATase1_CTP_Synthase"/>
</dbReference>
<comment type="caution">
    <text evidence="11">Lacks conserved residue(s) required for the propagation of feature annotation.</text>
</comment>
<dbReference type="GO" id="GO:0005829">
    <property type="term" value="C:cytosol"/>
    <property type="evidence" value="ECO:0007669"/>
    <property type="project" value="TreeGrafter"/>
</dbReference>
<keyword evidence="6 11" id="KW-0067">ATP-binding</keyword>
<feature type="binding site" evidence="11">
    <location>
        <begin position="403"/>
        <end position="406"/>
    </location>
    <ligand>
        <name>L-glutamine</name>
        <dbReference type="ChEBI" id="CHEBI:58359"/>
    </ligand>
</feature>
<evidence type="ECO:0000256" key="6">
    <source>
        <dbReference type="ARBA" id="ARBA00022840"/>
    </source>
</evidence>
<dbReference type="GO" id="GO:0097268">
    <property type="term" value="C:cytoophidium"/>
    <property type="evidence" value="ECO:0007669"/>
    <property type="project" value="UniProtKB-ARBA"/>
</dbReference>
<dbReference type="GO" id="GO:0003883">
    <property type="term" value="F:CTP synthase activity"/>
    <property type="evidence" value="ECO:0007669"/>
    <property type="project" value="UniProtKB-UniRule"/>
</dbReference>
<evidence type="ECO:0000259" key="13">
    <source>
        <dbReference type="Pfam" id="PF00117"/>
    </source>
</evidence>
<comment type="subunit">
    <text evidence="11">Homotetramer.</text>
</comment>
<keyword evidence="12" id="KW-0812">Transmembrane</keyword>
<dbReference type="InterPro" id="IPR027417">
    <property type="entry name" value="P-loop_NTPase"/>
</dbReference>
<dbReference type="GO" id="GO:0019856">
    <property type="term" value="P:pyrimidine nucleobase biosynthetic process"/>
    <property type="evidence" value="ECO:0007669"/>
    <property type="project" value="TreeGrafter"/>
</dbReference>
<feature type="binding site" evidence="11">
    <location>
        <position position="239"/>
    </location>
    <ligand>
        <name>CTP</name>
        <dbReference type="ChEBI" id="CHEBI:37563"/>
        <note>allosteric inhibitor</note>
    </ligand>
</feature>
<dbReference type="Pfam" id="PF06418">
    <property type="entry name" value="CTP_synth_N"/>
    <property type="match status" value="1"/>
</dbReference>
<keyword evidence="12" id="KW-0472">Membrane</keyword>
<dbReference type="FunFam" id="3.40.50.880:FF:000002">
    <property type="entry name" value="CTP synthase"/>
    <property type="match status" value="1"/>
</dbReference>
<dbReference type="Pfam" id="PF00117">
    <property type="entry name" value="GATase"/>
    <property type="match status" value="1"/>
</dbReference>
<dbReference type="SUPFAM" id="SSF52317">
    <property type="entry name" value="Class I glutamine amidotransferase-like"/>
    <property type="match status" value="1"/>
</dbReference>
<dbReference type="HAMAP" id="MF_01227">
    <property type="entry name" value="PyrG"/>
    <property type="match status" value="1"/>
</dbReference>
<comment type="activity regulation">
    <text evidence="11">Allosterically activated by GTP, when glutamine is the substrate; GTP has no effect on the reaction when ammonia is the substrate. The allosteric effector GTP functions by stabilizing the protein conformation that binds the tetrahedral intermediate(s) formed during glutamine hydrolysis. Inhibited by the product CTP, via allosteric rather than competitive inhibition.</text>
</comment>
<proteinExistence type="inferred from homology"/>
<feature type="binding site" evidence="11">
    <location>
        <position position="375"/>
    </location>
    <ligand>
        <name>L-glutamine</name>
        <dbReference type="ChEBI" id="CHEBI:58359"/>
    </ligand>
</feature>
<keyword evidence="8 11" id="KW-0315">Glutamine amidotransferase</keyword>
<evidence type="ECO:0000256" key="11">
    <source>
        <dbReference type="HAMAP-Rule" id="MF_01227"/>
    </source>
</evidence>
<evidence type="ECO:0000256" key="12">
    <source>
        <dbReference type="SAM" id="Phobius"/>
    </source>
</evidence>
<dbReference type="Gene3D" id="3.40.50.880">
    <property type="match status" value="1"/>
</dbReference>
<organism evidence="15 16">
    <name type="scientific">Candidatus Falkowbacteria bacterium HGW-Falkowbacteria-2</name>
    <dbReference type="NCBI Taxonomy" id="2013769"/>
    <lineage>
        <taxon>Bacteria</taxon>
        <taxon>Candidatus Falkowiibacteriota</taxon>
    </lineage>
</organism>
<dbReference type="InterPro" id="IPR004468">
    <property type="entry name" value="CTP_synthase"/>
</dbReference>
<comment type="catalytic activity">
    <reaction evidence="11">
        <text>L-glutamine + H2O = L-glutamate + NH4(+)</text>
        <dbReference type="Rhea" id="RHEA:15889"/>
        <dbReference type="ChEBI" id="CHEBI:15377"/>
        <dbReference type="ChEBI" id="CHEBI:28938"/>
        <dbReference type="ChEBI" id="CHEBI:29985"/>
        <dbReference type="ChEBI" id="CHEBI:58359"/>
    </reaction>
</comment>
<evidence type="ECO:0000259" key="14">
    <source>
        <dbReference type="Pfam" id="PF06418"/>
    </source>
</evidence>
<feature type="active site" evidence="11">
    <location>
        <position position="535"/>
    </location>
</feature>
<comment type="caution">
    <text evidence="15">The sequence shown here is derived from an EMBL/GenBank/DDBJ whole genome shotgun (WGS) entry which is preliminary data.</text>
</comment>
<dbReference type="SUPFAM" id="SSF52540">
    <property type="entry name" value="P-loop containing nucleoside triphosphate hydrolases"/>
    <property type="match status" value="1"/>
</dbReference>
<dbReference type="GO" id="GO:0042802">
    <property type="term" value="F:identical protein binding"/>
    <property type="evidence" value="ECO:0007669"/>
    <property type="project" value="TreeGrafter"/>
</dbReference>
<comment type="similarity">
    <text evidence="2 11">Belongs to the CTP synthase family.</text>
</comment>
<dbReference type="Gene3D" id="3.40.50.300">
    <property type="entry name" value="P-loop containing nucleotide triphosphate hydrolases"/>
    <property type="match status" value="1"/>
</dbReference>
<feature type="binding site" evidence="11">
    <location>
        <begin position="30"/>
        <end position="35"/>
    </location>
    <ligand>
        <name>ATP</name>
        <dbReference type="ChEBI" id="CHEBI:30616"/>
    </ligand>
</feature>
<evidence type="ECO:0000313" key="15">
    <source>
        <dbReference type="EMBL" id="PKM88865.1"/>
    </source>
</evidence>
<comment type="catalytic activity">
    <reaction evidence="11">
        <text>UTP + NH4(+) + ATP = CTP + ADP + phosphate + 2 H(+)</text>
        <dbReference type="Rhea" id="RHEA:16597"/>
        <dbReference type="ChEBI" id="CHEBI:15378"/>
        <dbReference type="ChEBI" id="CHEBI:28938"/>
        <dbReference type="ChEBI" id="CHEBI:30616"/>
        <dbReference type="ChEBI" id="CHEBI:37563"/>
        <dbReference type="ChEBI" id="CHEBI:43474"/>
        <dbReference type="ChEBI" id="CHEBI:46398"/>
        <dbReference type="ChEBI" id="CHEBI:456216"/>
    </reaction>
</comment>
<dbReference type="GO" id="GO:0004359">
    <property type="term" value="F:glutaminase activity"/>
    <property type="evidence" value="ECO:0007669"/>
    <property type="project" value="RHEA"/>
</dbReference>
<feature type="active site" description="Nucleophile; for glutamine hydrolysis" evidence="11">
    <location>
        <position position="402"/>
    </location>
</feature>
<comment type="catalytic activity">
    <reaction evidence="10 11">
        <text>UTP + L-glutamine + ATP + H2O = CTP + L-glutamate + ADP + phosphate + 2 H(+)</text>
        <dbReference type="Rhea" id="RHEA:26426"/>
        <dbReference type="ChEBI" id="CHEBI:15377"/>
        <dbReference type="ChEBI" id="CHEBI:15378"/>
        <dbReference type="ChEBI" id="CHEBI:29985"/>
        <dbReference type="ChEBI" id="CHEBI:30616"/>
        <dbReference type="ChEBI" id="CHEBI:37563"/>
        <dbReference type="ChEBI" id="CHEBI:43474"/>
        <dbReference type="ChEBI" id="CHEBI:46398"/>
        <dbReference type="ChEBI" id="CHEBI:58359"/>
        <dbReference type="ChEBI" id="CHEBI:456216"/>
        <dbReference type="EC" id="6.3.4.2"/>
    </reaction>
</comment>
<dbReference type="GO" id="GO:0044210">
    <property type="term" value="P:'de novo' CTP biosynthetic process"/>
    <property type="evidence" value="ECO:0007669"/>
    <property type="project" value="UniProtKB-UniRule"/>
</dbReference>
<feature type="transmembrane region" description="Helical" evidence="12">
    <location>
        <begin position="20"/>
        <end position="44"/>
    </location>
</feature>
<evidence type="ECO:0000256" key="10">
    <source>
        <dbReference type="ARBA" id="ARBA00047781"/>
    </source>
</evidence>
<keyword evidence="9 11" id="KW-0665">Pyrimidine biosynthesis</keyword>
<dbReference type="UniPathway" id="UPA00159">
    <property type="reaction ID" value="UER00277"/>
</dbReference>
<comment type="miscellaneous">
    <text evidence="11">CTPSs have evolved a hybrid strategy for distinguishing between UTP and CTP. The overlapping regions of the product feedback inhibitory and substrate sites recognize a common feature in both compounds, the triphosphate moiety. To differentiate isosteric substrate and product pyrimidine rings, an additional pocket far from the expected kinase/ligase catalytic site, specifically recognizes the cytosine and ribose portions of the product inhibitor.</text>
</comment>
<feature type="binding site" evidence="11">
    <location>
        <begin position="203"/>
        <end position="208"/>
    </location>
    <ligand>
        <name>CTP</name>
        <dbReference type="ChEBI" id="CHEBI:37563"/>
        <note>allosteric inhibitor</note>
    </ligand>
</feature>
<dbReference type="InterPro" id="IPR029062">
    <property type="entry name" value="Class_I_gatase-like"/>
</dbReference>
<dbReference type="FunFam" id="3.40.50.300:FF:000009">
    <property type="entry name" value="CTP synthase"/>
    <property type="match status" value="1"/>
</dbReference>
<dbReference type="InterPro" id="IPR017926">
    <property type="entry name" value="GATASE"/>
</dbReference>
<feature type="domain" description="CTP synthase N-terminal" evidence="14">
    <location>
        <begin position="19"/>
        <end position="282"/>
    </location>
</feature>
<comment type="function">
    <text evidence="11">Catalyzes the ATP-dependent amination of UTP to CTP with either L-glutamine or ammonia as the source of nitrogen. Regulates intracellular CTP levels through interactions with the four ribonucleotide triphosphates.</text>
</comment>
<keyword evidence="7 11" id="KW-0460">Magnesium</keyword>
<dbReference type="InterPro" id="IPR017456">
    <property type="entry name" value="CTP_synthase_N"/>
</dbReference>
<keyword evidence="12" id="KW-1133">Transmembrane helix</keyword>
<evidence type="ECO:0000256" key="8">
    <source>
        <dbReference type="ARBA" id="ARBA00022962"/>
    </source>
</evidence>
<dbReference type="GO" id="GO:0046872">
    <property type="term" value="F:metal ion binding"/>
    <property type="evidence" value="ECO:0007669"/>
    <property type="project" value="UniProtKB-KW"/>
</dbReference>
<feature type="region of interest" description="Amidoligase domain" evidence="11">
    <location>
        <begin position="1"/>
        <end position="282"/>
    </location>
</feature>
<evidence type="ECO:0000313" key="16">
    <source>
        <dbReference type="Proteomes" id="UP000233325"/>
    </source>
</evidence>
<feature type="binding site" evidence="11">
    <location>
        <position position="87"/>
    </location>
    <ligand>
        <name>Mg(2+)</name>
        <dbReference type="ChEBI" id="CHEBI:18420"/>
    </ligand>
</feature>
<dbReference type="Proteomes" id="UP000233325">
    <property type="component" value="Unassembled WGS sequence"/>
</dbReference>
<evidence type="ECO:0000256" key="3">
    <source>
        <dbReference type="ARBA" id="ARBA00022598"/>
    </source>
</evidence>
<feature type="binding site" evidence="11">
    <location>
        <position position="257"/>
    </location>
    <ligand>
        <name>ATP</name>
        <dbReference type="ChEBI" id="CHEBI:30616"/>
    </ligand>
</feature>
<feature type="binding site" evidence="11">
    <location>
        <position position="426"/>
    </location>
    <ligand>
        <name>L-glutamine</name>
        <dbReference type="ChEBI" id="CHEBI:58359"/>
    </ligand>
</feature>
<dbReference type="GO" id="GO:0005524">
    <property type="term" value="F:ATP binding"/>
    <property type="evidence" value="ECO:0007669"/>
    <property type="project" value="UniProtKB-KW"/>
</dbReference>
<dbReference type="EMBL" id="PHAH01000009">
    <property type="protein sequence ID" value="PKM88865.1"/>
    <property type="molecule type" value="Genomic_DNA"/>
</dbReference>
<sequence length="579" mass="64870">MQTKKKKLKANKVKKANPKFIFVVGGVMSGVGKGVSTASIGQILQARGYNVTAIKMDPYINVDAGTMNPIEHGEVFVTEDGDETDQDLGNYERFLGKNIYKENYMTTGRIYQTVINRERNLEYKGKCVQVVPHIPMEIRDRIDKAVSKSNAEIVTIEIGGTVGEYENLLFLEAARVMKLYNPKDVLFVMVSYLPVPSKIGEMKTKPTQHAVRNLNSAGIQPDFLIARSEMPIDHSRKEKLAIHCNVAIEDVIAAPDADSIYDIPLNFEKEKMSERILTKLDLPLRRRQIDNADWKKFVFATKNPLKSVNIGIVGKYFTTGDFSLTDSYISVIEAVKHAGAANRCKVHLHWLNAEDVERDGVKVLKGLDGIIIPQGWGGRGSEGKIAAIRYCRENDVPYFGLCYGMQMAVIEFARNVAGLKGANSAEVDSKTLHPVIHIMPGQEKLIAEKGYGGTIRLGGWPCLLKTGTRLGDAYAKYTKDKVVSERHRHRYEFNNDYREHFENLGLTIAGTSPDNKIVEAIELTNHRFFVGVQFHPEYISRPLTPHPLFAAFVKACTEKPDKKSKVKTKSTRKPVLVRV</sequence>
<evidence type="ECO:0000256" key="7">
    <source>
        <dbReference type="ARBA" id="ARBA00022842"/>
    </source>
</evidence>
<name>A0A2N2E290_9BACT</name>
<keyword evidence="3 11" id="KW-0436">Ligase</keyword>
<dbReference type="CDD" id="cd01746">
    <property type="entry name" value="GATase1_CTP_Synthase"/>
    <property type="match status" value="1"/>
</dbReference>
<feature type="active site" evidence="11">
    <location>
        <position position="537"/>
    </location>
</feature>
<feature type="binding site" evidence="11">
    <location>
        <begin position="203"/>
        <end position="208"/>
    </location>
    <ligand>
        <name>UTP</name>
        <dbReference type="ChEBI" id="CHEBI:46398"/>
    </ligand>
</feature>
<dbReference type="PANTHER" id="PTHR11550">
    <property type="entry name" value="CTP SYNTHASE"/>
    <property type="match status" value="1"/>
</dbReference>
<evidence type="ECO:0000256" key="1">
    <source>
        <dbReference type="ARBA" id="ARBA00005171"/>
    </source>
</evidence>
<reference evidence="15 16" key="1">
    <citation type="journal article" date="2017" name="ISME J.">
        <title>Potential for microbial H2 and metal transformations associated with novel bacteria and archaea in deep terrestrial subsurface sediments.</title>
        <authorList>
            <person name="Hernsdorf A.W."/>
            <person name="Amano Y."/>
            <person name="Miyakawa K."/>
            <person name="Ise K."/>
            <person name="Suzuki Y."/>
            <person name="Anantharaman K."/>
            <person name="Probst A."/>
            <person name="Burstein D."/>
            <person name="Thomas B.C."/>
            <person name="Banfield J.F."/>
        </authorList>
    </citation>
    <scope>NUCLEOTIDE SEQUENCE [LARGE SCALE GENOMIC DNA]</scope>
    <source>
        <strain evidence="15">HGW-Falkowbacteria-2</strain>
    </source>
</reference>
<evidence type="ECO:0000256" key="9">
    <source>
        <dbReference type="ARBA" id="ARBA00022975"/>
    </source>
</evidence>
<feature type="binding site" evidence="11">
    <location>
        <position position="29"/>
    </location>
    <ligand>
        <name>CTP</name>
        <dbReference type="ChEBI" id="CHEBI:37563"/>
        <note>allosteric inhibitor</note>
    </ligand>
</feature>
<dbReference type="AlphaFoldDB" id="A0A2N2E290"/>
<evidence type="ECO:0000256" key="4">
    <source>
        <dbReference type="ARBA" id="ARBA00022723"/>
    </source>
</evidence>
<keyword evidence="4 11" id="KW-0479">Metal-binding</keyword>
<feature type="binding site" evidence="11">
    <location>
        <position position="490"/>
    </location>
    <ligand>
        <name>L-glutamine</name>
        <dbReference type="ChEBI" id="CHEBI:58359"/>
    </ligand>
</feature>
<dbReference type="EC" id="6.3.4.2" evidence="11"/>
<gene>
    <name evidence="11" type="primary">pyrG</name>
    <name evidence="15" type="ORF">CVU83_01015</name>
</gene>